<proteinExistence type="predicted"/>
<organism evidence="1">
    <name type="scientific">Solanum lycopersicum</name>
    <name type="common">Tomato</name>
    <name type="synonym">Lycopersicon esculentum</name>
    <dbReference type="NCBI Taxonomy" id="4081"/>
    <lineage>
        <taxon>Eukaryota</taxon>
        <taxon>Viridiplantae</taxon>
        <taxon>Streptophyta</taxon>
        <taxon>Embryophyta</taxon>
        <taxon>Tracheophyta</taxon>
        <taxon>Spermatophyta</taxon>
        <taxon>Magnoliopsida</taxon>
        <taxon>eudicotyledons</taxon>
        <taxon>Gunneridae</taxon>
        <taxon>Pentapetalae</taxon>
        <taxon>asterids</taxon>
        <taxon>lamiids</taxon>
        <taxon>Solanales</taxon>
        <taxon>Solanaceae</taxon>
        <taxon>Solanoideae</taxon>
        <taxon>Solaneae</taxon>
        <taxon>Solanum</taxon>
        <taxon>Solanum subgen. Lycopersicon</taxon>
    </lineage>
</organism>
<evidence type="ECO:0000313" key="1">
    <source>
        <dbReference type="EnsemblPlants" id="Solyc01g067215.1.1"/>
    </source>
</evidence>
<dbReference type="InterPro" id="IPR036317">
    <property type="entry name" value="Cullin_homology_sf"/>
</dbReference>
<evidence type="ECO:0000313" key="2">
    <source>
        <dbReference type="Proteomes" id="UP000004994"/>
    </source>
</evidence>
<dbReference type="Gene3D" id="1.20.1310.10">
    <property type="entry name" value="Cullin Repeats"/>
    <property type="match status" value="1"/>
</dbReference>
<dbReference type="PaxDb" id="4081-Solyc01g067240.2.1"/>
<accession>A0A3Q7EFQ9</accession>
<sequence>MNIDDLLANIKITTIQHSTIDLEHEWCFVQRYITKLKNIREGLPELHIVLSSGQFTSCVLRSPHMIILNSCMTNIVKLLKNISQQRGFASSRMEKLARRLLYDKSANDEHERSILTNLGGIKDGGNGKLSRSVFSDDILLLFLYVIDLTLATENQASFEEYLSNNPIANPRIG</sequence>
<dbReference type="InParanoid" id="A0A3Q7EFQ9"/>
<dbReference type="AlphaFoldDB" id="A0A3Q7EFQ9"/>
<keyword evidence="2" id="KW-1185">Reference proteome</keyword>
<dbReference type="EnsemblPlants" id="Solyc01g067215.1.1">
    <property type="protein sequence ID" value="Solyc01g067215.1.1"/>
    <property type="gene ID" value="Solyc01g067215.1"/>
</dbReference>
<dbReference type="Proteomes" id="UP000004994">
    <property type="component" value="Chromosome 1"/>
</dbReference>
<reference evidence="1" key="1">
    <citation type="journal article" date="2012" name="Nature">
        <title>The tomato genome sequence provides insights into fleshy fruit evolution.</title>
        <authorList>
            <consortium name="Tomato Genome Consortium"/>
        </authorList>
    </citation>
    <scope>NUCLEOTIDE SEQUENCE [LARGE SCALE GENOMIC DNA]</scope>
    <source>
        <strain evidence="1">cv. Heinz 1706</strain>
    </source>
</reference>
<reference evidence="1" key="2">
    <citation type="submission" date="2019-01" db="UniProtKB">
        <authorList>
            <consortium name="EnsemblPlants"/>
        </authorList>
    </citation>
    <scope>IDENTIFICATION</scope>
    <source>
        <strain evidence="1">cv. Heinz 1706</strain>
    </source>
</reference>
<dbReference type="SUPFAM" id="SSF75632">
    <property type="entry name" value="Cullin homology domain"/>
    <property type="match status" value="1"/>
</dbReference>
<dbReference type="Gramene" id="Solyc01g067215.1.1">
    <property type="protein sequence ID" value="Solyc01g067215.1.1"/>
    <property type="gene ID" value="Solyc01g067215.1"/>
</dbReference>
<protein>
    <submittedName>
        <fullName evidence="1">Uncharacterized protein</fullName>
    </submittedName>
</protein>
<dbReference type="STRING" id="4081.A0A3Q7EFQ9"/>
<name>A0A3Q7EFQ9_SOLLC</name>